<gene>
    <name evidence="1" type="ORF">RM590_09780</name>
</gene>
<dbReference type="Proteomes" id="UP001183246">
    <property type="component" value="Unassembled WGS sequence"/>
</dbReference>
<comment type="caution">
    <text evidence="1">The sequence shown here is derived from an EMBL/GenBank/DDBJ whole genome shotgun (WGS) entry which is preliminary data.</text>
</comment>
<organism evidence="1 2">
    <name type="scientific">Streptomyces litchfieldiae</name>
    <dbReference type="NCBI Taxonomy" id="3075543"/>
    <lineage>
        <taxon>Bacteria</taxon>
        <taxon>Bacillati</taxon>
        <taxon>Actinomycetota</taxon>
        <taxon>Actinomycetes</taxon>
        <taxon>Kitasatosporales</taxon>
        <taxon>Streptomycetaceae</taxon>
        <taxon>Streptomyces</taxon>
    </lineage>
</organism>
<sequence>MADIQAEAATFATTAPSAALRLFAAAGVERTAACYFRVISTQPGRVADRDFYLSRLDRLWQLDQPCDDLEREVRDWTTRLPEFATDSGPGGILRFAFEAVLCLQTASVLLTPTATPDDARHASNSFLGFADIIDNAENPFDPTAPVDLAALLQSQPEHTGRHYLAEADEQIHDLAELSGPRADTTPDTHLIGRLRRRAQEHGHHRLEALKATQ</sequence>
<name>A0ABU2MMR7_9ACTN</name>
<dbReference type="RefSeq" id="WP_311704035.1">
    <property type="nucleotide sequence ID" value="NZ_JAVREL010000004.1"/>
</dbReference>
<evidence type="ECO:0000313" key="1">
    <source>
        <dbReference type="EMBL" id="MDT0342905.1"/>
    </source>
</evidence>
<keyword evidence="2" id="KW-1185">Reference proteome</keyword>
<accession>A0ABU2MMR7</accession>
<proteinExistence type="predicted"/>
<protein>
    <submittedName>
        <fullName evidence="1">Uncharacterized protein</fullName>
    </submittedName>
</protein>
<evidence type="ECO:0000313" key="2">
    <source>
        <dbReference type="Proteomes" id="UP001183246"/>
    </source>
</evidence>
<reference evidence="2" key="1">
    <citation type="submission" date="2023-07" db="EMBL/GenBank/DDBJ databases">
        <title>30 novel species of actinomycetes from the DSMZ collection.</title>
        <authorList>
            <person name="Nouioui I."/>
        </authorList>
    </citation>
    <scope>NUCLEOTIDE SEQUENCE [LARGE SCALE GENOMIC DNA]</scope>
    <source>
        <strain evidence="2">DSM 44938</strain>
    </source>
</reference>
<dbReference type="EMBL" id="JAVREL010000004">
    <property type="protein sequence ID" value="MDT0342905.1"/>
    <property type="molecule type" value="Genomic_DNA"/>
</dbReference>